<gene>
    <name evidence="11" type="ORF">LU297_03820</name>
</gene>
<evidence type="ECO:0000256" key="4">
    <source>
        <dbReference type="ARBA" id="ARBA00022729"/>
    </source>
</evidence>
<keyword evidence="6" id="KW-0998">Cell outer membrane</keyword>
<dbReference type="InterPro" id="IPR007655">
    <property type="entry name" value="Slam_C"/>
</dbReference>
<dbReference type="Pfam" id="PF04575">
    <property type="entry name" value="SlipAM"/>
    <property type="match status" value="1"/>
</dbReference>
<dbReference type="RefSeq" id="WP_263077089.1">
    <property type="nucleotide sequence ID" value="NZ_CP089977.1"/>
</dbReference>
<keyword evidence="12" id="KW-1185">Reference proteome</keyword>
<feature type="domain" description="Surface lipoprotein assembly modifier C-terminal" evidence="9">
    <location>
        <begin position="202"/>
        <end position="488"/>
    </location>
</feature>
<name>A0ABY6F670_9GAMM</name>
<protein>
    <submittedName>
        <fullName evidence="11">Surface lipoprotein assembly modifier</fullName>
    </submittedName>
</protein>
<sequence length="488" mass="54764">MQIFLKRALWTTMAFLAVNILMPNAHANDEEILNNQDDRRWQNNQTATLISPPIDSFDAPSLPINNDGVAQVDEQILLANPDLLSRAMLSALIYNNLEGVAVLLPIYQKQTDELIETQMVAWAKAVLATKNQDFAAASQLYQTLHEQYPTNSLFGIRLIQSLFANRHYVEAKTLLEQQPDYIQAQLIDYKNALHELGKPTLQIGGHVIMDKNINNAPKQTDLGGGWTANAAQSAHGVALNVSVDKKILLPDGLSLTPALSLQSKLYQDTKQYNELLARAGLSMGKANHKTSLSITPFFEQTHYAGGRAEQHQLKHFSDVIGIGIDATQKISPTSQLGVSAEISKNYHQTRPHLDGHSISISPSFATRPTWLTHGSLSLVADYQYTHTQDKDDSYYRMGLRASAHQQWQHLGLRGSIGIAQRRYLAPMPIFNQTQINDEYTASLSLWHRKLAYQNLMPRLTWQYQKTDSSVALYSYDKSRVFVELSHAF</sequence>
<dbReference type="Pfam" id="PF24575">
    <property type="entry name" value="TPR_Slam"/>
    <property type="match status" value="1"/>
</dbReference>
<evidence type="ECO:0000256" key="3">
    <source>
        <dbReference type="ARBA" id="ARBA00022692"/>
    </source>
</evidence>
<evidence type="ECO:0000256" key="6">
    <source>
        <dbReference type="ARBA" id="ARBA00023237"/>
    </source>
</evidence>
<dbReference type="Proteomes" id="UP001063782">
    <property type="component" value="Chromosome"/>
</dbReference>
<dbReference type="InterPro" id="IPR057556">
    <property type="entry name" value="TPR_Slam"/>
</dbReference>
<dbReference type="EMBL" id="CP089977">
    <property type="protein sequence ID" value="UXZ05578.1"/>
    <property type="molecule type" value="Genomic_DNA"/>
</dbReference>
<keyword evidence="11" id="KW-0449">Lipoprotein</keyword>
<keyword evidence="2" id="KW-1134">Transmembrane beta strand</keyword>
<evidence type="ECO:0000313" key="11">
    <source>
        <dbReference type="EMBL" id="UXZ05578.1"/>
    </source>
</evidence>
<evidence type="ECO:0000313" key="12">
    <source>
        <dbReference type="Proteomes" id="UP001063782"/>
    </source>
</evidence>
<evidence type="ECO:0000259" key="9">
    <source>
        <dbReference type="Pfam" id="PF04575"/>
    </source>
</evidence>
<comment type="subcellular location">
    <subcellularLocation>
        <location evidence="1">Cell outer membrane</location>
        <topology evidence="1">Multi-pass membrane protein</topology>
    </subcellularLocation>
</comment>
<feature type="domain" description="Surface lipoprotein assembly modifier N-terminal TPR repeats region" evidence="10">
    <location>
        <begin position="71"/>
        <end position="173"/>
    </location>
</feature>
<feature type="chain" id="PRO_5046722308" evidence="8">
    <location>
        <begin position="28"/>
        <end position="488"/>
    </location>
</feature>
<organism evidence="11 12">
    <name type="scientific">Moraxella nasicaprae</name>
    <dbReference type="NCBI Taxonomy" id="2904122"/>
    <lineage>
        <taxon>Bacteria</taxon>
        <taxon>Pseudomonadati</taxon>
        <taxon>Pseudomonadota</taxon>
        <taxon>Gammaproteobacteria</taxon>
        <taxon>Moraxellales</taxon>
        <taxon>Moraxellaceae</taxon>
        <taxon>Moraxella</taxon>
    </lineage>
</organism>
<keyword evidence="5" id="KW-0472">Membrane</keyword>
<evidence type="ECO:0000259" key="10">
    <source>
        <dbReference type="Pfam" id="PF24575"/>
    </source>
</evidence>
<keyword evidence="4 8" id="KW-0732">Signal</keyword>
<proteinExistence type="inferred from homology"/>
<feature type="signal peptide" evidence="8">
    <location>
        <begin position="1"/>
        <end position="27"/>
    </location>
</feature>
<accession>A0ABY6F670</accession>
<comment type="similarity">
    <text evidence="7">Belongs to the Slam family.</text>
</comment>
<reference evidence="11" key="1">
    <citation type="submission" date="2021-12" db="EMBL/GenBank/DDBJ databases">
        <title>taxonomy of Moraxella sp. ZY201224.</title>
        <authorList>
            <person name="Li F."/>
        </authorList>
    </citation>
    <scope>NUCLEOTIDE SEQUENCE</scope>
    <source>
        <strain evidence="11">ZY201224</strain>
    </source>
</reference>
<keyword evidence="3" id="KW-0812">Transmembrane</keyword>
<evidence type="ECO:0000256" key="1">
    <source>
        <dbReference type="ARBA" id="ARBA00004571"/>
    </source>
</evidence>
<evidence type="ECO:0000256" key="2">
    <source>
        <dbReference type="ARBA" id="ARBA00022452"/>
    </source>
</evidence>
<evidence type="ECO:0000256" key="8">
    <source>
        <dbReference type="SAM" id="SignalP"/>
    </source>
</evidence>
<evidence type="ECO:0000256" key="5">
    <source>
        <dbReference type="ARBA" id="ARBA00023136"/>
    </source>
</evidence>
<evidence type="ECO:0000256" key="7">
    <source>
        <dbReference type="ARBA" id="ARBA00023609"/>
    </source>
</evidence>